<sequence>MKLIRRDVSTVYPSEPCEPHVMYMSGADHIVRPRHLPLLVFYKAREDGEEVMPTQLLKNSLSSLLSKFYPAAGRLRRRSSDRKLELLCNNAGVEFVEATVDGTLNEFDGFTPNKFYTELLDPVPVGFGEAFTEFPITYIQVTRFACGGVSLVTTINHACTDGLSVNQFLTSWSEVARGLEMSNPPFHDRTLLKLQTSPNPDFHPKELRSLVSVQQVTPNGDLTSWPTERMFLFTPEQLRRVKKLAVGAGEHGTFTTFEAINAHVWRSVTKARNLPANTPTKFLTTLDMRKRLKPNLPEGYFGNAICFVSASSTSHDIVQNALSYSANVIREAIHGFSESYYRNFLAFAQSHPHPLVMNVNWADSAGHDVSVSSWARMGFMNLDFGSGNPVFCGPGNNPFEGSIFMLPTDKGDGFLNIFVSLKPQHMKNLESDKEFFLRD</sequence>
<accession>A0A8T0I0V7</accession>
<evidence type="ECO:0000256" key="1">
    <source>
        <dbReference type="ARBA" id="ARBA00009861"/>
    </source>
</evidence>
<comment type="caution">
    <text evidence="2">The sequence shown here is derived from an EMBL/GenBank/DDBJ whole genome shotgun (WGS) entry which is preliminary data.</text>
</comment>
<evidence type="ECO:0000313" key="3">
    <source>
        <dbReference type="Proteomes" id="UP000822688"/>
    </source>
</evidence>
<evidence type="ECO:0000313" key="2">
    <source>
        <dbReference type="EMBL" id="KAG0576569.1"/>
    </source>
</evidence>
<dbReference type="PANTHER" id="PTHR31642:SF323">
    <property type="entry name" value="BAHD FAMILY ACYLTRANSFERASE, CLADE V"/>
    <property type="match status" value="1"/>
</dbReference>
<comment type="similarity">
    <text evidence="1">Belongs to the plant acyltransferase family.</text>
</comment>
<proteinExistence type="inferred from homology"/>
<dbReference type="Gene3D" id="3.30.559.10">
    <property type="entry name" value="Chloramphenicol acetyltransferase-like domain"/>
    <property type="match status" value="2"/>
</dbReference>
<dbReference type="InterPro" id="IPR050317">
    <property type="entry name" value="Plant_Fungal_Acyltransferase"/>
</dbReference>
<keyword evidence="3" id="KW-1185">Reference proteome</keyword>
<dbReference type="InterPro" id="IPR023213">
    <property type="entry name" value="CAT-like_dom_sf"/>
</dbReference>
<organism evidence="2 3">
    <name type="scientific">Ceratodon purpureus</name>
    <name type="common">Fire moss</name>
    <name type="synonym">Dicranum purpureum</name>
    <dbReference type="NCBI Taxonomy" id="3225"/>
    <lineage>
        <taxon>Eukaryota</taxon>
        <taxon>Viridiplantae</taxon>
        <taxon>Streptophyta</taxon>
        <taxon>Embryophyta</taxon>
        <taxon>Bryophyta</taxon>
        <taxon>Bryophytina</taxon>
        <taxon>Bryopsida</taxon>
        <taxon>Dicranidae</taxon>
        <taxon>Pseudoditrichales</taxon>
        <taxon>Ditrichaceae</taxon>
        <taxon>Ceratodon</taxon>
    </lineage>
</organism>
<name>A0A8T0I0V7_CERPU</name>
<gene>
    <name evidence="2" type="ORF">KC19_5G090100</name>
</gene>
<dbReference type="EMBL" id="CM026425">
    <property type="protein sequence ID" value="KAG0576569.1"/>
    <property type="molecule type" value="Genomic_DNA"/>
</dbReference>
<dbReference type="GO" id="GO:0016747">
    <property type="term" value="F:acyltransferase activity, transferring groups other than amino-acyl groups"/>
    <property type="evidence" value="ECO:0007669"/>
    <property type="project" value="TreeGrafter"/>
</dbReference>
<protein>
    <submittedName>
        <fullName evidence="2">Uncharacterized protein</fullName>
    </submittedName>
</protein>
<dbReference type="AlphaFoldDB" id="A0A8T0I0V7"/>
<dbReference type="Pfam" id="PF02458">
    <property type="entry name" value="Transferase"/>
    <property type="match status" value="1"/>
</dbReference>
<reference evidence="2" key="1">
    <citation type="submission" date="2020-06" db="EMBL/GenBank/DDBJ databases">
        <title>WGS assembly of Ceratodon purpureus strain R40.</title>
        <authorList>
            <person name="Carey S.B."/>
            <person name="Jenkins J."/>
            <person name="Shu S."/>
            <person name="Lovell J.T."/>
            <person name="Sreedasyam A."/>
            <person name="Maumus F."/>
            <person name="Tiley G.P."/>
            <person name="Fernandez-Pozo N."/>
            <person name="Barry K."/>
            <person name="Chen C."/>
            <person name="Wang M."/>
            <person name="Lipzen A."/>
            <person name="Daum C."/>
            <person name="Saski C.A."/>
            <person name="Payton A.C."/>
            <person name="Mcbreen J.C."/>
            <person name="Conrad R.E."/>
            <person name="Kollar L.M."/>
            <person name="Olsson S."/>
            <person name="Huttunen S."/>
            <person name="Landis J.B."/>
            <person name="Wickett N.J."/>
            <person name="Johnson M.G."/>
            <person name="Rensing S.A."/>
            <person name="Grimwood J."/>
            <person name="Schmutz J."/>
            <person name="Mcdaniel S.F."/>
        </authorList>
    </citation>
    <scope>NUCLEOTIDE SEQUENCE</scope>
    <source>
        <strain evidence="2">R40</strain>
    </source>
</reference>
<dbReference type="Proteomes" id="UP000822688">
    <property type="component" value="Chromosome 5"/>
</dbReference>
<dbReference type="PANTHER" id="PTHR31642">
    <property type="entry name" value="TRICHOTHECENE 3-O-ACETYLTRANSFERASE"/>
    <property type="match status" value="1"/>
</dbReference>